<feature type="signal peptide" evidence="1">
    <location>
        <begin position="1"/>
        <end position="27"/>
    </location>
</feature>
<dbReference type="SUPFAM" id="SSF56601">
    <property type="entry name" value="beta-lactamase/transpeptidase-like"/>
    <property type="match status" value="1"/>
</dbReference>
<protein>
    <submittedName>
        <fullName evidence="3">Serine hydrolase</fullName>
    </submittedName>
</protein>
<reference evidence="3 4" key="1">
    <citation type="submission" date="2023-03" db="EMBL/GenBank/DDBJ databases">
        <title>Muricauda XX sp. nov. and Muricauda XXX sp. nov., two novel species isolated from Okinawa Trough.</title>
        <authorList>
            <person name="Cao W."/>
            <person name="Deng X."/>
        </authorList>
    </citation>
    <scope>NUCLEOTIDE SEQUENCE [LARGE SCALE GENOMIC DNA]</scope>
    <source>
        <strain evidence="3 4">334s03</strain>
    </source>
</reference>
<keyword evidence="3" id="KW-0378">Hydrolase</keyword>
<dbReference type="Pfam" id="PF00144">
    <property type="entry name" value="Beta-lactamase"/>
    <property type="match status" value="1"/>
</dbReference>
<sequence>MKTKFCKGLLRFLLVTISIGSQLSLNAQDLSSQINNKLEEKFTKNGPGAVFLVAKKGDIIYKKAFGLANIELQVPMETNHVFEIGSMTKQFTAVSILMLMEEGKLRLDDEITKYIPDYPTQGNVITIHHLLNHTSGIKNFTSVKGLNAIADNDMDPLEVIDFFKNEPMDFDPGEQFKYNNSGYFILGYIIEKASGMSYADFVVQRIFEKLGMSSSYYASHSRVVPNRASGYHKREAYINSRHISYSIPFASGSLMSTVDDMFKWWEAIKNHELLSKETTNKAFTNYMLNNGGQTDYGYGWHVKTLNGTKSFEHGGSIFGYKSMGVYLPKEDIYVIGLSNCDCNSPTKITRDIAEMAMKSVVVTKKIR</sequence>
<keyword evidence="1" id="KW-0732">Signal</keyword>
<feature type="domain" description="Beta-lactamase-related" evidence="2">
    <location>
        <begin position="37"/>
        <end position="342"/>
    </location>
</feature>
<dbReference type="EMBL" id="JARFVB010000001">
    <property type="protein sequence ID" value="MDF0714696.1"/>
    <property type="molecule type" value="Genomic_DNA"/>
</dbReference>
<dbReference type="InterPro" id="IPR001466">
    <property type="entry name" value="Beta-lactam-related"/>
</dbReference>
<dbReference type="GO" id="GO:0016787">
    <property type="term" value="F:hydrolase activity"/>
    <property type="evidence" value="ECO:0007669"/>
    <property type="project" value="UniProtKB-KW"/>
</dbReference>
<dbReference type="Proteomes" id="UP001221366">
    <property type="component" value="Unassembled WGS sequence"/>
</dbReference>
<organism evidence="3 4">
    <name type="scientific">Flagellimonas yonaguniensis</name>
    <dbReference type="NCBI Taxonomy" id="3031325"/>
    <lineage>
        <taxon>Bacteria</taxon>
        <taxon>Pseudomonadati</taxon>
        <taxon>Bacteroidota</taxon>
        <taxon>Flavobacteriia</taxon>
        <taxon>Flavobacteriales</taxon>
        <taxon>Flavobacteriaceae</taxon>
        <taxon>Flagellimonas</taxon>
    </lineage>
</organism>
<proteinExistence type="predicted"/>
<dbReference type="InterPro" id="IPR050491">
    <property type="entry name" value="AmpC-like"/>
</dbReference>
<evidence type="ECO:0000313" key="4">
    <source>
        <dbReference type="Proteomes" id="UP001221366"/>
    </source>
</evidence>
<evidence type="ECO:0000259" key="2">
    <source>
        <dbReference type="Pfam" id="PF00144"/>
    </source>
</evidence>
<keyword evidence="4" id="KW-1185">Reference proteome</keyword>
<feature type="chain" id="PRO_5045093481" evidence="1">
    <location>
        <begin position="28"/>
        <end position="367"/>
    </location>
</feature>
<name>A0ABT5XUC5_9FLAO</name>
<dbReference type="PANTHER" id="PTHR46825">
    <property type="entry name" value="D-ALANYL-D-ALANINE-CARBOXYPEPTIDASE/ENDOPEPTIDASE AMPH"/>
    <property type="match status" value="1"/>
</dbReference>
<evidence type="ECO:0000313" key="3">
    <source>
        <dbReference type="EMBL" id="MDF0714696.1"/>
    </source>
</evidence>
<gene>
    <name evidence="3" type="ORF">PY092_00925</name>
</gene>
<comment type="caution">
    <text evidence="3">The sequence shown here is derived from an EMBL/GenBank/DDBJ whole genome shotgun (WGS) entry which is preliminary data.</text>
</comment>
<dbReference type="InterPro" id="IPR012338">
    <property type="entry name" value="Beta-lactam/transpept-like"/>
</dbReference>
<dbReference type="Gene3D" id="3.40.710.10">
    <property type="entry name" value="DD-peptidase/beta-lactamase superfamily"/>
    <property type="match status" value="1"/>
</dbReference>
<dbReference type="RefSeq" id="WP_275613981.1">
    <property type="nucleotide sequence ID" value="NZ_JARFVB010000001.1"/>
</dbReference>
<evidence type="ECO:0000256" key="1">
    <source>
        <dbReference type="SAM" id="SignalP"/>
    </source>
</evidence>
<accession>A0ABT5XUC5</accession>
<dbReference type="PANTHER" id="PTHR46825:SF9">
    <property type="entry name" value="BETA-LACTAMASE-RELATED DOMAIN-CONTAINING PROTEIN"/>
    <property type="match status" value="1"/>
</dbReference>